<comment type="subunit">
    <text evidence="3 8">Homodimer.</text>
</comment>
<evidence type="ECO:0000256" key="9">
    <source>
        <dbReference type="SAM" id="MobiDB-lite"/>
    </source>
</evidence>
<organism evidence="11 12">
    <name type="scientific">Brevundimonas variabilis</name>
    <dbReference type="NCBI Taxonomy" id="74312"/>
    <lineage>
        <taxon>Bacteria</taxon>
        <taxon>Pseudomonadati</taxon>
        <taxon>Pseudomonadota</taxon>
        <taxon>Alphaproteobacteria</taxon>
        <taxon>Caulobacterales</taxon>
        <taxon>Caulobacteraceae</taxon>
        <taxon>Brevundimonas</taxon>
    </lineage>
</organism>
<evidence type="ECO:0000256" key="8">
    <source>
        <dbReference type="PIRNR" id="PIRNR003107"/>
    </source>
</evidence>
<dbReference type="Pfam" id="PF01895">
    <property type="entry name" value="PhoU"/>
    <property type="match status" value="2"/>
</dbReference>
<gene>
    <name evidence="11" type="ORF">GGR13_002028</name>
</gene>
<sequence>MNQHTVKAYGDELNQLTAEVARMGGLAEAQVADAVESVARRDIALARAVVGRDVKLDIMHRDIEKKAIRLIALRQPVASDLRKALSAMKLSVDLERTGDLAKNIAKRALSLAETEPMQPLTRSIERMGRLVSLRLRDVLDAYTASEIDRALSVWQSDDEVDEHYNALFRELLTYMMGDPRTISACTHLLFMAKNLERIGDHATNIAETIHYEITGDDMVGERPRWTPTPSDTAPGMGQMPLPTPDL</sequence>
<keyword evidence="12" id="KW-1185">Reference proteome</keyword>
<dbReference type="PANTHER" id="PTHR42930">
    <property type="entry name" value="PHOSPHATE-SPECIFIC TRANSPORT SYSTEM ACCESSORY PROTEIN PHOU"/>
    <property type="match status" value="1"/>
</dbReference>
<protein>
    <recommendedName>
        <fullName evidence="8">Phosphate-specific transport system accessory protein PhoU</fullName>
    </recommendedName>
</protein>
<keyword evidence="5 8" id="KW-0963">Cytoplasm</keyword>
<dbReference type="Gene3D" id="1.20.58.220">
    <property type="entry name" value="Phosphate transport system protein phou homolog 2, domain 2"/>
    <property type="match status" value="1"/>
</dbReference>
<evidence type="ECO:0000313" key="11">
    <source>
        <dbReference type="EMBL" id="MBB5746424.1"/>
    </source>
</evidence>
<name>A0A7W9CIR7_9CAUL</name>
<feature type="domain" description="PhoU" evidence="10">
    <location>
        <begin position="124"/>
        <end position="208"/>
    </location>
</feature>
<dbReference type="Proteomes" id="UP000545037">
    <property type="component" value="Unassembled WGS sequence"/>
</dbReference>
<dbReference type="SUPFAM" id="SSF109755">
    <property type="entry name" value="PhoU-like"/>
    <property type="match status" value="1"/>
</dbReference>
<proteinExistence type="inferred from homology"/>
<feature type="region of interest" description="Disordered" evidence="9">
    <location>
        <begin position="220"/>
        <end position="246"/>
    </location>
</feature>
<evidence type="ECO:0000259" key="10">
    <source>
        <dbReference type="Pfam" id="PF01895"/>
    </source>
</evidence>
<comment type="function">
    <text evidence="7 8">Plays a role in the regulation of phosphate uptake.</text>
</comment>
<evidence type="ECO:0000256" key="4">
    <source>
        <dbReference type="ARBA" id="ARBA00022448"/>
    </source>
</evidence>
<keyword evidence="4 8" id="KW-0813">Transport</keyword>
<evidence type="ECO:0000256" key="3">
    <source>
        <dbReference type="ARBA" id="ARBA00011738"/>
    </source>
</evidence>
<dbReference type="GO" id="GO:0005737">
    <property type="term" value="C:cytoplasm"/>
    <property type="evidence" value="ECO:0007669"/>
    <property type="project" value="UniProtKB-SubCell"/>
</dbReference>
<dbReference type="PANTHER" id="PTHR42930:SF3">
    <property type="entry name" value="PHOSPHATE-SPECIFIC TRANSPORT SYSTEM ACCESSORY PROTEIN PHOU"/>
    <property type="match status" value="1"/>
</dbReference>
<evidence type="ECO:0000313" key="12">
    <source>
        <dbReference type="Proteomes" id="UP000545037"/>
    </source>
</evidence>
<feature type="domain" description="PhoU" evidence="10">
    <location>
        <begin position="20"/>
        <end position="107"/>
    </location>
</feature>
<comment type="similarity">
    <text evidence="2 8">Belongs to the PhoU family.</text>
</comment>
<evidence type="ECO:0000256" key="2">
    <source>
        <dbReference type="ARBA" id="ARBA00008107"/>
    </source>
</evidence>
<dbReference type="InterPro" id="IPR026022">
    <property type="entry name" value="PhoU_dom"/>
</dbReference>
<dbReference type="NCBIfam" id="TIGR02135">
    <property type="entry name" value="phoU_full"/>
    <property type="match status" value="1"/>
</dbReference>
<comment type="caution">
    <text evidence="11">The sequence shown here is derived from an EMBL/GenBank/DDBJ whole genome shotgun (WGS) entry which is preliminary data.</text>
</comment>
<dbReference type="PIRSF" id="PIRSF003107">
    <property type="entry name" value="PhoU"/>
    <property type="match status" value="1"/>
</dbReference>
<evidence type="ECO:0000256" key="6">
    <source>
        <dbReference type="ARBA" id="ARBA00022592"/>
    </source>
</evidence>
<evidence type="ECO:0000256" key="5">
    <source>
        <dbReference type="ARBA" id="ARBA00022490"/>
    </source>
</evidence>
<evidence type="ECO:0000256" key="1">
    <source>
        <dbReference type="ARBA" id="ARBA00004496"/>
    </source>
</evidence>
<evidence type="ECO:0000256" key="7">
    <source>
        <dbReference type="ARBA" id="ARBA00056181"/>
    </source>
</evidence>
<dbReference type="AlphaFoldDB" id="A0A7W9CIR7"/>
<dbReference type="InterPro" id="IPR028366">
    <property type="entry name" value="PhoU"/>
</dbReference>
<dbReference type="EMBL" id="JACHOR010000003">
    <property type="protein sequence ID" value="MBB5746424.1"/>
    <property type="molecule type" value="Genomic_DNA"/>
</dbReference>
<reference evidence="11 12" key="1">
    <citation type="submission" date="2020-08" db="EMBL/GenBank/DDBJ databases">
        <title>Genomic Encyclopedia of Type Strains, Phase IV (KMG-IV): sequencing the most valuable type-strain genomes for metagenomic binning, comparative biology and taxonomic classification.</title>
        <authorList>
            <person name="Goeker M."/>
        </authorList>
    </citation>
    <scope>NUCLEOTIDE SEQUENCE [LARGE SCALE GENOMIC DNA]</scope>
    <source>
        <strain evidence="11 12">DSM 4737</strain>
    </source>
</reference>
<dbReference type="GO" id="GO:0006817">
    <property type="term" value="P:phosphate ion transport"/>
    <property type="evidence" value="ECO:0007669"/>
    <property type="project" value="UniProtKB-KW"/>
</dbReference>
<dbReference type="GO" id="GO:0030643">
    <property type="term" value="P:intracellular phosphate ion homeostasis"/>
    <property type="evidence" value="ECO:0007669"/>
    <property type="project" value="InterPro"/>
</dbReference>
<keyword evidence="6 8" id="KW-0592">Phosphate transport</keyword>
<accession>A0A7W9CIR7</accession>
<dbReference type="InterPro" id="IPR038078">
    <property type="entry name" value="PhoU-like_sf"/>
</dbReference>
<dbReference type="GO" id="GO:0045936">
    <property type="term" value="P:negative regulation of phosphate metabolic process"/>
    <property type="evidence" value="ECO:0007669"/>
    <property type="project" value="InterPro"/>
</dbReference>
<dbReference type="FunFam" id="1.20.58.220:FF:000004">
    <property type="entry name" value="Phosphate-specific transport system accessory protein PhoU"/>
    <property type="match status" value="1"/>
</dbReference>
<comment type="subcellular location">
    <subcellularLocation>
        <location evidence="1 8">Cytoplasm</location>
    </subcellularLocation>
</comment>
<dbReference type="RefSeq" id="WP_183213392.1">
    <property type="nucleotide sequence ID" value="NZ_JACHOR010000003.1"/>
</dbReference>